<organism evidence="1">
    <name type="scientific">marine sediment metagenome</name>
    <dbReference type="NCBI Taxonomy" id="412755"/>
    <lineage>
        <taxon>unclassified sequences</taxon>
        <taxon>metagenomes</taxon>
        <taxon>ecological metagenomes</taxon>
    </lineage>
</organism>
<evidence type="ECO:0000313" key="1">
    <source>
        <dbReference type="EMBL" id="GAH78851.1"/>
    </source>
</evidence>
<dbReference type="SUPFAM" id="SSF53474">
    <property type="entry name" value="alpha/beta-Hydrolases"/>
    <property type="match status" value="1"/>
</dbReference>
<dbReference type="Gene3D" id="1.25.40.10">
    <property type="entry name" value="Tetratricopeptide repeat domain"/>
    <property type="match status" value="1"/>
</dbReference>
<dbReference type="InterPro" id="IPR029058">
    <property type="entry name" value="AB_hydrolase_fold"/>
</dbReference>
<gene>
    <name evidence="1" type="ORF">S03H2_60836</name>
</gene>
<proteinExistence type="predicted"/>
<protein>
    <submittedName>
        <fullName evidence="1">Uncharacterized protein</fullName>
    </submittedName>
</protein>
<feature type="non-terminal residue" evidence="1">
    <location>
        <position position="1"/>
    </location>
</feature>
<dbReference type="AlphaFoldDB" id="X1I8U7"/>
<name>X1I8U7_9ZZZZ</name>
<sequence length="206" mass="24206">DILKNNHPNGEMLVFENAGHGIYDEDPERFFSVLKNFIKTLPKIKSGDIEIFKTSLVEWKKALESSPDYIIESTGWGRNSNKILVRSYSREWLEQFEVPRQLLKMGFALYDFEKYEDALLSFEKMEAAAEEKNDRQYMSIAIIWQGHMLDLMGKRKDAISRYKKVVAMNLDFSPSHGQYGMRYSVTPYARERIKSPFKRIENRQVD</sequence>
<dbReference type="EMBL" id="BARU01039232">
    <property type="protein sequence ID" value="GAH78851.1"/>
    <property type="molecule type" value="Genomic_DNA"/>
</dbReference>
<reference evidence="1" key="1">
    <citation type="journal article" date="2014" name="Front. Microbiol.">
        <title>High frequency of phylogenetically diverse reductive dehalogenase-homologous genes in deep subseafloor sedimentary metagenomes.</title>
        <authorList>
            <person name="Kawai M."/>
            <person name="Futagami T."/>
            <person name="Toyoda A."/>
            <person name="Takaki Y."/>
            <person name="Nishi S."/>
            <person name="Hori S."/>
            <person name="Arai W."/>
            <person name="Tsubouchi T."/>
            <person name="Morono Y."/>
            <person name="Uchiyama I."/>
            <person name="Ito T."/>
            <person name="Fujiyama A."/>
            <person name="Inagaki F."/>
            <person name="Takami H."/>
        </authorList>
    </citation>
    <scope>NUCLEOTIDE SEQUENCE</scope>
    <source>
        <strain evidence="1">Expedition CK06-06</strain>
    </source>
</reference>
<comment type="caution">
    <text evidence="1">The sequence shown here is derived from an EMBL/GenBank/DDBJ whole genome shotgun (WGS) entry which is preliminary data.</text>
</comment>
<dbReference type="SUPFAM" id="SSF48452">
    <property type="entry name" value="TPR-like"/>
    <property type="match status" value="1"/>
</dbReference>
<accession>X1I8U7</accession>
<dbReference type="InterPro" id="IPR011990">
    <property type="entry name" value="TPR-like_helical_dom_sf"/>
</dbReference>